<reference evidence="1 2" key="1">
    <citation type="journal article" date="2020" name="Harmful Algae">
        <title>Molecular and morphological characterization of a novel dihydroanatoxin-a producing Microcoleus species (cyanobacteria) from the Russian River, California, USA.</title>
        <authorList>
            <person name="Conklin K.Y."/>
            <person name="Stancheva R."/>
            <person name="Otten T.G."/>
            <person name="Fadness R."/>
            <person name="Boyer G.L."/>
            <person name="Read B."/>
            <person name="Zhang X."/>
            <person name="Sheath R.G."/>
        </authorList>
    </citation>
    <scope>NUCLEOTIDE SEQUENCE [LARGE SCALE GENOMIC DNA]</scope>
    <source>
        <strain evidence="1 2">PTRS2</strain>
    </source>
</reference>
<evidence type="ECO:0000313" key="1">
    <source>
        <dbReference type="EMBL" id="MEK0186714.1"/>
    </source>
</evidence>
<dbReference type="EMBL" id="JBBLXS010000249">
    <property type="protein sequence ID" value="MEK0186714.1"/>
    <property type="molecule type" value="Genomic_DNA"/>
</dbReference>
<name>A0ABU8YQK8_9CYAN</name>
<dbReference type="InterPro" id="IPR021804">
    <property type="entry name" value="DUF3375"/>
</dbReference>
<dbReference type="RefSeq" id="WP_340541671.1">
    <property type="nucleotide sequence ID" value="NZ_JBBLXS010000249.1"/>
</dbReference>
<dbReference type="Pfam" id="PF11855">
    <property type="entry name" value="DUF3375"/>
    <property type="match status" value="1"/>
</dbReference>
<protein>
    <submittedName>
        <fullName evidence="1">DUF3375 domain-containing protein</fullName>
    </submittedName>
</protein>
<keyword evidence="2" id="KW-1185">Reference proteome</keyword>
<evidence type="ECO:0000313" key="2">
    <source>
        <dbReference type="Proteomes" id="UP001384579"/>
    </source>
</evidence>
<dbReference type="Proteomes" id="UP001384579">
    <property type="component" value="Unassembled WGS sequence"/>
</dbReference>
<comment type="caution">
    <text evidence="1">The sequence shown here is derived from an EMBL/GenBank/DDBJ whole genome shotgun (WGS) entry which is preliminary data.</text>
</comment>
<gene>
    <name evidence="1" type="ORF">WMG39_17915</name>
</gene>
<feature type="non-terminal residue" evidence="1">
    <location>
        <position position="447"/>
    </location>
</feature>
<sequence length="447" mass="51836">MDRDRIEYDLKNEPSLKLLRTDNAPLIISFLYRQFKSLNRITVSQSELVEKLENYLEKLCEHQPELYRGKAQTYLDTWCNSEHQFLKRYYQTKDDDPVFELTPGTNRAIGWLEDLKRREFIGTESQFLEIFSLLKEIVTKSTEDPAARLEELEKQKAAIQKEIDTIKQTGEVERYSEAKLKEWFLKANDVARRLLADFGEVEQNFKEITDKVKKAQLKEEGGKGLVVALVIDADEEIRTSDQGRSFYAFRDFLTAPSKQEELEKLINGVYGLPELQDLGKKNPLLRRIKRSLIQASDKIFKSNYRLAEQLRKMLVEQHIAENKRVIELIKDIKKSALAVMDNPPKNEEFIWIEGDPEILLVMERPLGKPTEEQSFKSYNLSSASVELPREQIDALRNYCYVDEEVLKRQIAATLEGKDWVTLAEVIEKYPVEKGLSEVVAYLAIASA</sequence>
<accession>A0ABU8YQK8</accession>
<organism evidence="1 2">
    <name type="scientific">Microcoleus anatoxicus PTRS2</name>
    <dbReference type="NCBI Taxonomy" id="2705321"/>
    <lineage>
        <taxon>Bacteria</taxon>
        <taxon>Bacillati</taxon>
        <taxon>Cyanobacteriota</taxon>
        <taxon>Cyanophyceae</taxon>
        <taxon>Oscillatoriophycideae</taxon>
        <taxon>Oscillatoriales</taxon>
        <taxon>Microcoleaceae</taxon>
        <taxon>Microcoleus</taxon>
        <taxon>Microcoleus anatoxicus</taxon>
    </lineage>
</organism>
<proteinExistence type="predicted"/>